<name>E6M5W1_9ACTO</name>
<organism evidence="2 3">
    <name type="scientific">Mobiluncus holmesii ATCC 35242</name>
    <dbReference type="NCBI Taxonomy" id="887899"/>
    <lineage>
        <taxon>Bacteria</taxon>
        <taxon>Bacillati</taxon>
        <taxon>Actinomycetota</taxon>
        <taxon>Actinomycetes</taxon>
        <taxon>Actinomycetales</taxon>
        <taxon>Actinomycetaceae</taxon>
        <taxon>Mobiluncus</taxon>
    </lineage>
</organism>
<sequence>MWSQQEVGRGRRQKPWDLPHLEPLGLSPQKRAGSPHQAQRALPYREPVDSWRCAPLHREVPDVWGETMRDEPSRKSRREIGYQQVKPHLWALVKQPGAVPQTGTPPGDALPKDLTQGPTLRDLVAVLAASPETAAMPQGSTGVRPAIPAARDAAGATGTAAVRDAVHSFQPLDTRLN</sequence>
<dbReference type="EMBL" id="AEPZ01000012">
    <property type="protein sequence ID" value="EFU81130.1"/>
    <property type="molecule type" value="Genomic_DNA"/>
</dbReference>
<feature type="region of interest" description="Disordered" evidence="1">
    <location>
        <begin position="1"/>
        <end position="44"/>
    </location>
</feature>
<dbReference type="AlphaFoldDB" id="E6M5W1"/>
<comment type="caution">
    <text evidence="2">The sequence shown here is derived from an EMBL/GenBank/DDBJ whole genome shotgun (WGS) entry which is preliminary data.</text>
</comment>
<keyword evidence="3" id="KW-1185">Reference proteome</keyword>
<dbReference type="Proteomes" id="UP000003343">
    <property type="component" value="Unassembled WGS sequence"/>
</dbReference>
<gene>
    <name evidence="2" type="ORF">HMPREF0576_1643</name>
</gene>
<protein>
    <submittedName>
        <fullName evidence="2">Uncharacterized protein</fullName>
    </submittedName>
</protein>
<evidence type="ECO:0000256" key="1">
    <source>
        <dbReference type="SAM" id="MobiDB-lite"/>
    </source>
</evidence>
<accession>E6M5W1</accession>
<evidence type="ECO:0000313" key="2">
    <source>
        <dbReference type="EMBL" id="EFU81130.1"/>
    </source>
</evidence>
<dbReference type="HOGENOM" id="CLU_1553532_0_0_11"/>
<reference evidence="2 3" key="1">
    <citation type="submission" date="2010-12" db="EMBL/GenBank/DDBJ databases">
        <authorList>
            <person name="Muzny D."/>
            <person name="Qin X."/>
            <person name="Deng J."/>
            <person name="Jiang H."/>
            <person name="Liu Y."/>
            <person name="Qu J."/>
            <person name="Song X.-Z."/>
            <person name="Zhang L."/>
            <person name="Thornton R."/>
            <person name="Coyle M."/>
            <person name="Francisco L."/>
            <person name="Jackson L."/>
            <person name="Javaid M."/>
            <person name="Korchina V."/>
            <person name="Kovar C."/>
            <person name="Mata R."/>
            <person name="Mathew T."/>
            <person name="Ngo R."/>
            <person name="Nguyen L."/>
            <person name="Nguyen N."/>
            <person name="Okwuonu G."/>
            <person name="Ongeri F."/>
            <person name="Pham C."/>
            <person name="Simmons D."/>
            <person name="Wilczek-Boney K."/>
            <person name="Hale W."/>
            <person name="Jakkamsetti A."/>
            <person name="Pham P."/>
            <person name="Ruth R."/>
            <person name="San Lucas F."/>
            <person name="Warren J."/>
            <person name="Zhang J."/>
            <person name="Zhao Z."/>
            <person name="Zhou C."/>
            <person name="Zhu D."/>
            <person name="Lee S."/>
            <person name="Bess C."/>
            <person name="Blankenburg K."/>
            <person name="Forbes L."/>
            <person name="Fu Q."/>
            <person name="Gubbala S."/>
            <person name="Hirani K."/>
            <person name="Jayaseelan J.C."/>
            <person name="Lara F."/>
            <person name="Munidasa M."/>
            <person name="Palculict T."/>
            <person name="Patil S."/>
            <person name="Pu L.-L."/>
            <person name="Saada N."/>
            <person name="Tang L."/>
            <person name="Weissenberger G."/>
            <person name="Zhu Y."/>
            <person name="Hemphill L."/>
            <person name="Shang Y."/>
            <person name="Youmans B."/>
            <person name="Ayvaz T."/>
            <person name="Ross M."/>
            <person name="Santibanez J."/>
            <person name="Aqrawi P."/>
            <person name="Gross S."/>
            <person name="Joshi V."/>
            <person name="Fowler G."/>
            <person name="Nazareth L."/>
            <person name="Reid J."/>
            <person name="Worley K."/>
            <person name="Petrosino J."/>
            <person name="Highlander S."/>
            <person name="Gibbs R."/>
        </authorList>
    </citation>
    <scope>NUCLEOTIDE SEQUENCE [LARGE SCALE GENOMIC DNA]</scope>
    <source>
        <strain evidence="2 3">ATCC 35242</strain>
    </source>
</reference>
<evidence type="ECO:0000313" key="3">
    <source>
        <dbReference type="Proteomes" id="UP000003343"/>
    </source>
</evidence>
<proteinExistence type="predicted"/>